<dbReference type="GO" id="GO:0003677">
    <property type="term" value="F:DNA binding"/>
    <property type="evidence" value="ECO:0007669"/>
    <property type="project" value="UniProtKB-UniRule"/>
</dbReference>
<evidence type="ECO:0000256" key="2">
    <source>
        <dbReference type="PROSITE-ProRule" id="PRU00335"/>
    </source>
</evidence>
<evidence type="ECO:0000256" key="1">
    <source>
        <dbReference type="ARBA" id="ARBA00023125"/>
    </source>
</evidence>
<dbReference type="InterPro" id="IPR009057">
    <property type="entry name" value="Homeodomain-like_sf"/>
</dbReference>
<keyword evidence="1 2" id="KW-0238">DNA-binding</keyword>
<keyword evidence="5" id="KW-0614">Plasmid</keyword>
<dbReference type="EMBL" id="CP130956">
    <property type="protein sequence ID" value="WLF52259.1"/>
    <property type="molecule type" value="Genomic_DNA"/>
</dbReference>
<dbReference type="Pfam" id="PF00440">
    <property type="entry name" value="TetR_N"/>
    <property type="match status" value="1"/>
</dbReference>
<dbReference type="PROSITE" id="PS50977">
    <property type="entry name" value="HTH_TETR_2"/>
    <property type="match status" value="1"/>
</dbReference>
<evidence type="ECO:0000313" key="5">
    <source>
        <dbReference type="EMBL" id="WLF52259.1"/>
    </source>
</evidence>
<geneLocation type="plasmid" evidence="5 7">
    <name>pRho-VOC14-L</name>
</geneLocation>
<feature type="DNA-binding region" description="H-T-H motif" evidence="2">
    <location>
        <begin position="21"/>
        <end position="40"/>
    </location>
</feature>
<dbReference type="SUPFAM" id="SSF46689">
    <property type="entry name" value="Homeodomain-like"/>
    <property type="match status" value="1"/>
</dbReference>
<dbReference type="EMBL" id="JAPWIS010000048">
    <property type="protein sequence ID" value="MCZ4590391.1"/>
    <property type="molecule type" value="Genomic_DNA"/>
</dbReference>
<protein>
    <submittedName>
        <fullName evidence="4 5">Helix-turn-helix domain-containing protein</fullName>
    </submittedName>
</protein>
<keyword evidence="6" id="KW-1185">Reference proteome</keyword>
<dbReference type="Proteomes" id="UP001066327">
    <property type="component" value="Unassembled WGS sequence"/>
</dbReference>
<evidence type="ECO:0000259" key="3">
    <source>
        <dbReference type="PROSITE" id="PS50977"/>
    </source>
</evidence>
<reference evidence="5" key="2">
    <citation type="submission" date="2023-07" db="EMBL/GenBank/DDBJ databases">
        <title>Genomic analysis of Rhodococcus opacus VOC-14 with glycol ethers degradation activity.</title>
        <authorList>
            <person name="Narkevich D.A."/>
            <person name="Hlushen A.M."/>
            <person name="Akhremchuk A.E."/>
            <person name="Sikolenko M.A."/>
            <person name="Valentovich L.N."/>
        </authorList>
    </citation>
    <scope>NUCLEOTIDE SEQUENCE</scope>
    <source>
        <strain evidence="5">VOC-14</strain>
        <plasmid evidence="5">pRho-VOC14-L</plasmid>
    </source>
</reference>
<dbReference type="Proteomes" id="UP001231166">
    <property type="component" value="Plasmid pRho-VOC14-L"/>
</dbReference>
<accession>A0AAX3YUV4</accession>
<dbReference type="InterPro" id="IPR001647">
    <property type="entry name" value="HTH_TetR"/>
</dbReference>
<dbReference type="Gene3D" id="1.10.10.60">
    <property type="entry name" value="Homeodomain-like"/>
    <property type="match status" value="1"/>
</dbReference>
<evidence type="ECO:0000313" key="6">
    <source>
        <dbReference type="Proteomes" id="UP001066327"/>
    </source>
</evidence>
<organism evidence="5 7">
    <name type="scientific">Rhodococcus opacus</name>
    <name type="common">Nocardia opaca</name>
    <dbReference type="NCBI Taxonomy" id="37919"/>
    <lineage>
        <taxon>Bacteria</taxon>
        <taxon>Bacillati</taxon>
        <taxon>Actinomycetota</taxon>
        <taxon>Actinomycetes</taxon>
        <taxon>Mycobacteriales</taxon>
        <taxon>Nocardiaceae</taxon>
        <taxon>Rhodococcus</taxon>
    </lineage>
</organism>
<dbReference type="AlphaFoldDB" id="A0AAX3YUV4"/>
<sequence length="42" mass="4642">MARMQTAVRDLMGERGYDAATTKEIAAGADVGEANLFRYFPF</sequence>
<evidence type="ECO:0000313" key="4">
    <source>
        <dbReference type="EMBL" id="MCZ4590391.1"/>
    </source>
</evidence>
<evidence type="ECO:0000313" key="7">
    <source>
        <dbReference type="Proteomes" id="UP001231166"/>
    </source>
</evidence>
<name>A0AAX3YUV4_RHOOP</name>
<reference evidence="4" key="1">
    <citation type="submission" date="2022-12" db="EMBL/GenBank/DDBJ databases">
        <authorList>
            <person name="Krivoruchko A.V."/>
            <person name="Elkin A."/>
        </authorList>
    </citation>
    <scope>NUCLEOTIDE SEQUENCE</scope>
    <source>
        <strain evidence="4">IEGM 249</strain>
    </source>
</reference>
<gene>
    <name evidence="4" type="ORF">O4328_43415</name>
    <name evidence="5" type="ORF">Q5707_43460</name>
</gene>
<proteinExistence type="predicted"/>
<feature type="domain" description="HTH tetR-type" evidence="3">
    <location>
        <begin position="1"/>
        <end position="42"/>
    </location>
</feature>
<dbReference type="RefSeq" id="WP_005264772.1">
    <property type="nucleotide sequence ID" value="NZ_CP130956.1"/>
</dbReference>